<comment type="subcellular location">
    <subcellularLocation>
        <location evidence="1">Membrane</location>
    </subcellularLocation>
</comment>
<evidence type="ECO:0000313" key="9">
    <source>
        <dbReference type="Proteomes" id="UP000651977"/>
    </source>
</evidence>
<proteinExistence type="predicted"/>
<organism evidence="8 9">
    <name type="scientific">Agarivorans gilvus</name>
    <dbReference type="NCBI Taxonomy" id="680279"/>
    <lineage>
        <taxon>Bacteria</taxon>
        <taxon>Pseudomonadati</taxon>
        <taxon>Pseudomonadota</taxon>
        <taxon>Gammaproteobacteria</taxon>
        <taxon>Alteromonadales</taxon>
        <taxon>Alteromonadaceae</taxon>
        <taxon>Agarivorans</taxon>
    </lineage>
</organism>
<dbReference type="InterPro" id="IPR042240">
    <property type="entry name" value="CHASE_sf"/>
</dbReference>
<dbReference type="PROSITE" id="PS50839">
    <property type="entry name" value="CHASE"/>
    <property type="match status" value="1"/>
</dbReference>
<evidence type="ECO:0000256" key="3">
    <source>
        <dbReference type="ARBA" id="ARBA00022989"/>
    </source>
</evidence>
<dbReference type="InterPro" id="IPR006189">
    <property type="entry name" value="CHASE_dom"/>
</dbReference>
<feature type="domain" description="GGDEF" evidence="7">
    <location>
        <begin position="322"/>
        <end position="454"/>
    </location>
</feature>
<feature type="domain" description="CHASE" evidence="6">
    <location>
        <begin position="108"/>
        <end position="246"/>
    </location>
</feature>
<evidence type="ECO:0000259" key="6">
    <source>
        <dbReference type="PROSITE" id="PS50839"/>
    </source>
</evidence>
<dbReference type="SMART" id="SM01079">
    <property type="entry name" value="CHASE"/>
    <property type="match status" value="1"/>
</dbReference>
<dbReference type="InterPro" id="IPR052163">
    <property type="entry name" value="DGC-Regulatory_Protein"/>
</dbReference>
<evidence type="ECO:0000313" key="8">
    <source>
        <dbReference type="EMBL" id="GGB15228.1"/>
    </source>
</evidence>
<keyword evidence="4 5" id="KW-0472">Membrane</keyword>
<dbReference type="PANTHER" id="PTHR46663:SF2">
    <property type="entry name" value="GGDEF DOMAIN-CONTAINING PROTEIN"/>
    <property type="match status" value="1"/>
</dbReference>
<dbReference type="InterPro" id="IPR029787">
    <property type="entry name" value="Nucleotide_cyclase"/>
</dbReference>
<feature type="transmembrane region" description="Helical" evidence="5">
    <location>
        <begin position="263"/>
        <end position="284"/>
    </location>
</feature>
<dbReference type="CDD" id="cd01949">
    <property type="entry name" value="GGDEF"/>
    <property type="match status" value="1"/>
</dbReference>
<dbReference type="SUPFAM" id="SSF55073">
    <property type="entry name" value="Nucleotide cyclase"/>
    <property type="match status" value="1"/>
</dbReference>
<evidence type="ECO:0000256" key="2">
    <source>
        <dbReference type="ARBA" id="ARBA00022692"/>
    </source>
</evidence>
<dbReference type="PROSITE" id="PS50887">
    <property type="entry name" value="GGDEF"/>
    <property type="match status" value="1"/>
</dbReference>
<dbReference type="PANTHER" id="PTHR46663">
    <property type="entry name" value="DIGUANYLATE CYCLASE DGCT-RELATED"/>
    <property type="match status" value="1"/>
</dbReference>
<dbReference type="NCBIfam" id="TIGR00254">
    <property type="entry name" value="GGDEF"/>
    <property type="match status" value="1"/>
</dbReference>
<evidence type="ECO:0000256" key="4">
    <source>
        <dbReference type="ARBA" id="ARBA00023136"/>
    </source>
</evidence>
<evidence type="ECO:0000256" key="5">
    <source>
        <dbReference type="SAM" id="Phobius"/>
    </source>
</evidence>
<dbReference type="Pfam" id="PF03924">
    <property type="entry name" value="CHASE"/>
    <property type="match status" value="1"/>
</dbReference>
<keyword evidence="9" id="KW-1185">Reference proteome</keyword>
<dbReference type="Proteomes" id="UP000651977">
    <property type="component" value="Unassembled WGS sequence"/>
</dbReference>
<name>A0ABQ1I681_9ALTE</name>
<dbReference type="InterPro" id="IPR043128">
    <property type="entry name" value="Rev_trsase/Diguanyl_cyclase"/>
</dbReference>
<evidence type="ECO:0000256" key="1">
    <source>
        <dbReference type="ARBA" id="ARBA00004370"/>
    </source>
</evidence>
<reference evidence="9" key="1">
    <citation type="journal article" date="2019" name="Int. J. Syst. Evol. Microbiol.">
        <title>The Global Catalogue of Microorganisms (GCM) 10K type strain sequencing project: providing services to taxonomists for standard genome sequencing and annotation.</title>
        <authorList>
            <consortium name="The Broad Institute Genomics Platform"/>
            <consortium name="The Broad Institute Genome Sequencing Center for Infectious Disease"/>
            <person name="Wu L."/>
            <person name="Ma J."/>
        </authorList>
    </citation>
    <scope>NUCLEOTIDE SEQUENCE [LARGE SCALE GENOMIC DNA]</scope>
    <source>
        <strain evidence="9">CGMCC 1.10131</strain>
    </source>
</reference>
<dbReference type="EMBL" id="BMDY01000021">
    <property type="protein sequence ID" value="GGB15228.1"/>
    <property type="molecule type" value="Genomic_DNA"/>
</dbReference>
<dbReference type="Pfam" id="PF00990">
    <property type="entry name" value="GGDEF"/>
    <property type="match status" value="1"/>
</dbReference>
<accession>A0ABQ1I681</accession>
<keyword evidence="2 5" id="KW-0812">Transmembrane</keyword>
<comment type="caution">
    <text evidence="8">The sequence shown here is derived from an EMBL/GenBank/DDBJ whole genome shotgun (WGS) entry which is preliminary data.</text>
</comment>
<feature type="transmembrane region" description="Helical" evidence="5">
    <location>
        <begin position="12"/>
        <end position="36"/>
    </location>
</feature>
<protein>
    <submittedName>
        <fullName evidence="8">Sensor domain-containing diguanylate cyclase</fullName>
    </submittedName>
</protein>
<keyword evidence="3 5" id="KW-1133">Transmembrane helix</keyword>
<dbReference type="Gene3D" id="3.30.450.350">
    <property type="entry name" value="CHASE domain"/>
    <property type="match status" value="1"/>
</dbReference>
<sequence>MFKGLQQKANLMFALSSMLYFVLAALSIQLVSQFFVGNEVQKVEAELGRNLAITRANLEAIIFQDTYLADSLATVVTLDQDLASSHWKTIAQKLLNKAQFVRSIGIAPNNIISKVYPLEGNEGAIGLDFRTQPKQLIGVNKARELMDVYIDGPVNLVQGGLGLIARYPIFSDAPKNQHYWGTVSVVMDYNKMLKGSGLEGLSGLDVALRKQHNGQAGEVFYGSAAVFTKPDLEHIIRLPSGTWLLAAKFDTAELNHIQNTRQLSLVLGLVVTIAVYLLLVLHFLNYKQIHKASLVDELTQLPNRRFVMNQLHELTNKNQNKPGFALLNIDLNGFKKVNDQIGHNAGDELLKHVSNQLLASVRQSDTVARFGGDEFVVLLKDVHNSESAKHIIGKIKQQVESQVLNWQGQSIVASLSIGFALYPEQVDSIEQLLSYADKNMYQQKIQHKAQQATH</sequence>
<dbReference type="InterPro" id="IPR000160">
    <property type="entry name" value="GGDEF_dom"/>
</dbReference>
<dbReference type="SMART" id="SM00267">
    <property type="entry name" value="GGDEF"/>
    <property type="match status" value="1"/>
</dbReference>
<gene>
    <name evidence="8" type="ORF">GCM10007414_30850</name>
</gene>
<evidence type="ECO:0000259" key="7">
    <source>
        <dbReference type="PROSITE" id="PS50887"/>
    </source>
</evidence>
<dbReference type="Gene3D" id="3.30.70.270">
    <property type="match status" value="1"/>
</dbReference>